<accession>A0A5J9U860</accession>
<dbReference type="GO" id="GO:0012505">
    <property type="term" value="C:endomembrane system"/>
    <property type="evidence" value="ECO:0007669"/>
    <property type="project" value="UniProtKB-SubCell"/>
</dbReference>
<evidence type="ECO:0000256" key="2">
    <source>
        <dbReference type="ARBA" id="ARBA00022692"/>
    </source>
</evidence>
<dbReference type="Pfam" id="PF06749">
    <property type="entry name" value="DUF1218"/>
    <property type="match status" value="1"/>
</dbReference>
<feature type="compositionally biased region" description="Low complexity" evidence="7">
    <location>
        <begin position="184"/>
        <end position="200"/>
    </location>
</feature>
<dbReference type="Gramene" id="TVU19507">
    <property type="protein sequence ID" value="TVU19507"/>
    <property type="gene ID" value="EJB05_35658"/>
</dbReference>
<dbReference type="InterPro" id="IPR052222">
    <property type="entry name" value="DESIGUAL"/>
</dbReference>
<comment type="subcellular location">
    <subcellularLocation>
        <location evidence="1">Endomembrane system</location>
        <topology evidence="1">Multi-pass membrane protein</topology>
    </subcellularLocation>
</comment>
<evidence type="ECO:0000313" key="9">
    <source>
        <dbReference type="EMBL" id="TVU19507.1"/>
    </source>
</evidence>
<feature type="transmembrane region" description="Helical" evidence="8">
    <location>
        <begin position="94"/>
        <end position="115"/>
    </location>
</feature>
<dbReference type="Proteomes" id="UP000324897">
    <property type="component" value="Chromosome 7"/>
</dbReference>
<feature type="region of interest" description="Disordered" evidence="7">
    <location>
        <begin position="181"/>
        <end position="200"/>
    </location>
</feature>
<feature type="transmembrane region" description="Helical" evidence="8">
    <location>
        <begin position="56"/>
        <end position="82"/>
    </location>
</feature>
<keyword evidence="2 8" id="KW-0812">Transmembrane</keyword>
<dbReference type="EMBL" id="RWGY01000029">
    <property type="protein sequence ID" value="TVU19507.1"/>
    <property type="molecule type" value="Genomic_DNA"/>
</dbReference>
<evidence type="ECO:0000256" key="6">
    <source>
        <dbReference type="ARBA" id="ARBA00029467"/>
    </source>
</evidence>
<evidence type="ECO:0000256" key="3">
    <source>
        <dbReference type="ARBA" id="ARBA00022729"/>
    </source>
</evidence>
<dbReference type="InterPro" id="IPR009606">
    <property type="entry name" value="DEAL/Modifying_wall_lignin1/2"/>
</dbReference>
<protein>
    <submittedName>
        <fullName evidence="9">Uncharacterized protein</fullName>
    </submittedName>
</protein>
<dbReference type="OrthoDB" id="678343at2759"/>
<dbReference type="AlphaFoldDB" id="A0A5J9U860"/>
<evidence type="ECO:0000256" key="5">
    <source>
        <dbReference type="ARBA" id="ARBA00023136"/>
    </source>
</evidence>
<feature type="non-terminal residue" evidence="9">
    <location>
        <position position="1"/>
    </location>
</feature>
<evidence type="ECO:0000256" key="1">
    <source>
        <dbReference type="ARBA" id="ARBA00004127"/>
    </source>
</evidence>
<evidence type="ECO:0000256" key="7">
    <source>
        <dbReference type="SAM" id="MobiDB-lite"/>
    </source>
</evidence>
<feature type="transmembrane region" description="Helical" evidence="8">
    <location>
        <begin position="141"/>
        <end position="162"/>
    </location>
</feature>
<reference evidence="9 10" key="1">
    <citation type="journal article" date="2019" name="Sci. Rep.">
        <title>A high-quality genome of Eragrostis curvula grass provides insights into Poaceae evolution and supports new strategies to enhance forage quality.</title>
        <authorList>
            <person name="Carballo J."/>
            <person name="Santos B.A.C.M."/>
            <person name="Zappacosta D."/>
            <person name="Garbus I."/>
            <person name="Selva J.P."/>
            <person name="Gallo C.A."/>
            <person name="Diaz A."/>
            <person name="Albertini E."/>
            <person name="Caccamo M."/>
            <person name="Echenique V."/>
        </authorList>
    </citation>
    <scope>NUCLEOTIDE SEQUENCE [LARGE SCALE GENOMIC DNA]</scope>
    <source>
        <strain evidence="10">cv. Victoria</strain>
        <tissue evidence="9">Leaf</tissue>
    </source>
</reference>
<sequence>MAIQWDKMTIIVTSVVGSLGMLSAILGFSAEGTKLTPYTIIVYLGACYYPDNPAQALAICAIVFLLVAQICISAVSGCFGCCKAPGRIPSETKPIVGIVCAVVSWIAAVIAWWLLVDGAVWNAPNVVRYAAFCYYYKDGGFAGAAVLCLAATALGLTSFITLRQGATTSQPREVALPNVPGVNTPAGAGPSPTAAGGASTGKIAGTQAPAQFVIGQPTFPAAVAVAPSVQPQQQLPTVNAAVQQQPQLVYVMQTPTPQPQYAVIPQQVLQQVPVVVSPSAPLQEAVNVPESQQGGGITKEDMINAGVKIGGKLLVEAMKQSLGAGSTDPTAGIYS</sequence>
<dbReference type="PANTHER" id="PTHR31769">
    <property type="entry name" value="OS07G0462200 PROTEIN-RELATED"/>
    <property type="match status" value="1"/>
</dbReference>
<keyword evidence="10" id="KW-1185">Reference proteome</keyword>
<keyword evidence="5 8" id="KW-0472">Membrane</keyword>
<comment type="caution">
    <text evidence="9">The sequence shown here is derived from an EMBL/GenBank/DDBJ whole genome shotgun (WGS) entry which is preliminary data.</text>
</comment>
<comment type="similarity">
    <text evidence="6">Belongs to the DESIGUAL family.</text>
</comment>
<proteinExistence type="inferred from homology"/>
<evidence type="ECO:0000256" key="8">
    <source>
        <dbReference type="SAM" id="Phobius"/>
    </source>
</evidence>
<name>A0A5J9U860_9POAL</name>
<keyword evidence="4 8" id="KW-1133">Transmembrane helix</keyword>
<evidence type="ECO:0000256" key="4">
    <source>
        <dbReference type="ARBA" id="ARBA00022989"/>
    </source>
</evidence>
<organism evidence="9 10">
    <name type="scientific">Eragrostis curvula</name>
    <name type="common">weeping love grass</name>
    <dbReference type="NCBI Taxonomy" id="38414"/>
    <lineage>
        <taxon>Eukaryota</taxon>
        <taxon>Viridiplantae</taxon>
        <taxon>Streptophyta</taxon>
        <taxon>Embryophyta</taxon>
        <taxon>Tracheophyta</taxon>
        <taxon>Spermatophyta</taxon>
        <taxon>Magnoliopsida</taxon>
        <taxon>Liliopsida</taxon>
        <taxon>Poales</taxon>
        <taxon>Poaceae</taxon>
        <taxon>PACMAD clade</taxon>
        <taxon>Chloridoideae</taxon>
        <taxon>Eragrostideae</taxon>
        <taxon>Eragrostidinae</taxon>
        <taxon>Eragrostis</taxon>
    </lineage>
</organism>
<keyword evidence="3" id="KW-0732">Signal</keyword>
<evidence type="ECO:0000313" key="10">
    <source>
        <dbReference type="Proteomes" id="UP000324897"/>
    </source>
</evidence>
<gene>
    <name evidence="9" type="ORF">EJB05_35658</name>
</gene>